<evidence type="ECO:0000313" key="3">
    <source>
        <dbReference type="Proteomes" id="UP000831947"/>
    </source>
</evidence>
<dbReference type="Proteomes" id="UP000831947">
    <property type="component" value="Chromosome"/>
</dbReference>
<feature type="transmembrane region" description="Helical" evidence="1">
    <location>
        <begin position="20"/>
        <end position="43"/>
    </location>
</feature>
<organism evidence="2 3">
    <name type="scientific">Bombilactobacillus thymidiniphilus</name>
    <dbReference type="NCBI Taxonomy" id="2923363"/>
    <lineage>
        <taxon>Bacteria</taxon>
        <taxon>Bacillati</taxon>
        <taxon>Bacillota</taxon>
        <taxon>Bacilli</taxon>
        <taxon>Lactobacillales</taxon>
        <taxon>Lactobacillaceae</taxon>
        <taxon>Bombilactobacillus</taxon>
    </lineage>
</organism>
<proteinExistence type="predicted"/>
<keyword evidence="1" id="KW-0472">Membrane</keyword>
<dbReference type="EMBL" id="CP093365">
    <property type="protein sequence ID" value="UQS83345.1"/>
    <property type="molecule type" value="Genomic_DNA"/>
</dbReference>
<feature type="transmembrane region" description="Helical" evidence="1">
    <location>
        <begin position="170"/>
        <end position="203"/>
    </location>
</feature>
<sequence length="403" mass="46674">MKTLWQKRLGLHLKQQSKFLKLVFNEYFIIAIIFMLGAFGFWYSKALDHLVPNTWWVRPVGIIVLTIVVICFQAATLLQQADATFLLPKEVQLQSYLKRCRNYSLIMPTATVILIGFFLTPLWARGANWTPWNVAGVTLVAVIDVVAVINNEISALYSWKNNFNWRLSGALLTLISLIIAVYWQFCLGLLIAVLGVVLSFYLLHNVQVKQPLNWLYMVKKEEQRSYRLKRFYNLFTDVPGLISKVKRRRLLDTFLRFIKTKQANTYLYLFARTFIRNTDYSGLFLRLTIIAMLLAYAINNVVVITIVSALFIYLVEFQLIPLYKNYDNNVLLQIYPVTVAQKDNSLKQLLWLILLIQWLLITIVLVIIRGVTLAAVIPSGISLVFLIVLLMLYLPRQLQKLNN</sequence>
<keyword evidence="1" id="KW-1133">Transmembrane helix</keyword>
<dbReference type="PIRSF" id="PIRSF037259">
    <property type="entry name" value="EcsB_ABC"/>
    <property type="match status" value="1"/>
</dbReference>
<feature type="transmembrane region" description="Helical" evidence="1">
    <location>
        <begin position="103"/>
        <end position="124"/>
    </location>
</feature>
<dbReference type="RefSeq" id="WP_249512571.1">
    <property type="nucleotide sequence ID" value="NZ_CP093365.1"/>
</dbReference>
<evidence type="ECO:0000313" key="2">
    <source>
        <dbReference type="EMBL" id="UQS83345.1"/>
    </source>
</evidence>
<feature type="transmembrane region" description="Helical" evidence="1">
    <location>
        <begin position="130"/>
        <end position="149"/>
    </location>
</feature>
<feature type="transmembrane region" description="Helical" evidence="1">
    <location>
        <begin position="55"/>
        <end position="78"/>
    </location>
</feature>
<feature type="transmembrane region" description="Helical" evidence="1">
    <location>
        <begin position="289"/>
        <end position="315"/>
    </location>
</feature>
<dbReference type="InterPro" id="IPR010288">
    <property type="entry name" value="EcsB_ABC"/>
</dbReference>
<feature type="transmembrane region" description="Helical" evidence="1">
    <location>
        <begin position="349"/>
        <end position="368"/>
    </location>
</feature>
<protein>
    <submittedName>
        <fullName evidence="2">ABC transporter permease</fullName>
    </submittedName>
</protein>
<evidence type="ECO:0000256" key="1">
    <source>
        <dbReference type="SAM" id="Phobius"/>
    </source>
</evidence>
<keyword evidence="3" id="KW-1185">Reference proteome</keyword>
<reference evidence="2 3" key="1">
    <citation type="journal article" date="2022" name="Int. J. Syst. Evol. Microbiol.">
        <title>Apilactobacillus apisilvae sp. nov., Nicolia spurrieriana gen. nov. sp. nov., Bombilactobacillus folatiphilus sp. nov. and Bombilactobacillus thymidiniphilus sp. nov., four new lactic acid bacterial isolates from stingless bees Tetragonula carbonaria and Austroplebeia australis.</title>
        <authorList>
            <person name="Oliphant S.A."/>
            <person name="Watson-Haigh N.S."/>
            <person name="Sumby K.M."/>
            <person name="Gardner J."/>
            <person name="Groom S."/>
            <person name="Jiranek V."/>
        </authorList>
    </citation>
    <scope>NUCLEOTIDE SEQUENCE [LARGE SCALE GENOMIC DNA]</scope>
    <source>
        <strain evidence="2 3">SG4_A1</strain>
    </source>
</reference>
<dbReference type="Pfam" id="PF05975">
    <property type="entry name" value="EcsB"/>
    <property type="match status" value="1"/>
</dbReference>
<feature type="transmembrane region" description="Helical" evidence="1">
    <location>
        <begin position="374"/>
        <end position="394"/>
    </location>
</feature>
<gene>
    <name evidence="2" type="ORF">MOO47_06095</name>
</gene>
<accession>A0ABY4PC54</accession>
<name>A0ABY4PC54_9LACO</name>
<keyword evidence="1" id="KW-0812">Transmembrane</keyword>